<keyword evidence="3" id="KW-0460">Magnesium</keyword>
<dbReference type="NCBIfam" id="TIGR03156">
    <property type="entry name" value="GTP_HflX"/>
    <property type="match status" value="1"/>
</dbReference>
<dbReference type="Pfam" id="PF01926">
    <property type="entry name" value="MMR_HSR1"/>
    <property type="match status" value="1"/>
</dbReference>
<dbReference type="InterPro" id="IPR006073">
    <property type="entry name" value="GTP-bd"/>
</dbReference>
<dbReference type="CDD" id="cd01878">
    <property type="entry name" value="HflX"/>
    <property type="match status" value="1"/>
</dbReference>
<comment type="subcellular location">
    <subcellularLocation>
        <location evidence="5">Cytoplasm</location>
    </subcellularLocation>
    <text evidence="5">May associate with membranes.</text>
</comment>
<evidence type="ECO:0000256" key="3">
    <source>
        <dbReference type="ARBA" id="ARBA00022842"/>
    </source>
</evidence>
<name>A0ABU6L6Q2_9GAMM</name>
<dbReference type="Pfam" id="PF13167">
    <property type="entry name" value="GTP-bdg_N"/>
    <property type="match status" value="2"/>
</dbReference>
<dbReference type="Proteomes" id="UP001306119">
    <property type="component" value="Unassembled WGS sequence"/>
</dbReference>
<keyword evidence="9" id="KW-1185">Reference proteome</keyword>
<evidence type="ECO:0000313" key="9">
    <source>
        <dbReference type="Proteomes" id="UP001306119"/>
    </source>
</evidence>
<sequence length="448" mass="49961">MQLTAKASQNRALLISIQTPQFKGDEAKASLAELARLVTTLGFKVVGTQSQKLSSTQRMNVLGSGKMAEIAHLTGNQGFVDDFDDDDDIVDEMLFSELPSEDLPFGSADVVVFDCDLSPSQLRNVENKLGVEVFDRTGIIIEIFSRHARTRTARLQVEIARLNYLAPRLRESTSGNKERQMGKGAGETTLELDRRKIRDQLAELRRELASVQDELKGRRAQRSELFCVALVGYTNAGKSSMMRALTGSEVLVENKLFATLDTTVRALQPITQPRILVSDTVGFIKKLPHDLVASFHSTLAEAHDASLLLYVVDASDPSFRSQLDVVHEVLHEVGVDDIPKQLVLNKSDQLSIEQQQALMAEFPDAIMTSTRNPADITKLHQYIVNIAQDEMIEDEIIVPYTANGIIGEIRSSMSVTKEEYEYEHITFTVRSNPINLARLKKQMQSKEE</sequence>
<organism evidence="8 9">
    <name type="scientific">Photobacterium toruni</name>
    <dbReference type="NCBI Taxonomy" id="1935446"/>
    <lineage>
        <taxon>Bacteria</taxon>
        <taxon>Pseudomonadati</taxon>
        <taxon>Pseudomonadota</taxon>
        <taxon>Gammaproteobacteria</taxon>
        <taxon>Vibrionales</taxon>
        <taxon>Vibrionaceae</taxon>
        <taxon>Photobacterium</taxon>
    </lineage>
</organism>
<keyword evidence="4 5" id="KW-0342">GTP-binding</keyword>
<dbReference type="EMBL" id="JAYXUG010000002">
    <property type="protein sequence ID" value="MEC6830983.1"/>
    <property type="molecule type" value="Genomic_DNA"/>
</dbReference>
<feature type="domain" description="Hflx-type G" evidence="7">
    <location>
        <begin position="226"/>
        <end position="391"/>
    </location>
</feature>
<keyword evidence="5" id="KW-0963">Cytoplasm</keyword>
<dbReference type="InterPro" id="IPR030394">
    <property type="entry name" value="G_HFLX_dom"/>
</dbReference>
<dbReference type="PANTHER" id="PTHR10229:SF0">
    <property type="entry name" value="GTP-BINDING PROTEIN 6-RELATED"/>
    <property type="match status" value="1"/>
</dbReference>
<gene>
    <name evidence="5 8" type="primary">hflX</name>
    <name evidence="8" type="ORF">VXS06_04310</name>
</gene>
<proteinExistence type="inferred from homology"/>
<dbReference type="Gene3D" id="3.40.50.11060">
    <property type="entry name" value="GTPase HflX, N-terminal domain"/>
    <property type="match status" value="1"/>
</dbReference>
<evidence type="ECO:0000313" key="8">
    <source>
        <dbReference type="EMBL" id="MEC6830983.1"/>
    </source>
</evidence>
<dbReference type="InterPro" id="IPR025121">
    <property type="entry name" value="GTPase_HflX_N"/>
</dbReference>
<dbReference type="HAMAP" id="MF_00900">
    <property type="entry name" value="GTPase_HflX"/>
    <property type="match status" value="1"/>
</dbReference>
<dbReference type="Gene3D" id="6.10.250.2860">
    <property type="match status" value="1"/>
</dbReference>
<evidence type="ECO:0000256" key="5">
    <source>
        <dbReference type="HAMAP-Rule" id="MF_00900"/>
    </source>
</evidence>
<dbReference type="PANTHER" id="PTHR10229">
    <property type="entry name" value="GTP-BINDING PROTEIN HFLX"/>
    <property type="match status" value="1"/>
</dbReference>
<keyword evidence="2 5" id="KW-0547">Nucleotide-binding</keyword>
<dbReference type="Pfam" id="PF16360">
    <property type="entry name" value="GTP-bdg_M"/>
    <property type="match status" value="1"/>
</dbReference>
<keyword evidence="1" id="KW-0479">Metal-binding</keyword>
<evidence type="ECO:0000256" key="1">
    <source>
        <dbReference type="ARBA" id="ARBA00022723"/>
    </source>
</evidence>
<evidence type="ECO:0000256" key="2">
    <source>
        <dbReference type="ARBA" id="ARBA00022741"/>
    </source>
</evidence>
<reference evidence="8 9" key="1">
    <citation type="submission" date="2024-01" db="EMBL/GenBank/DDBJ databases">
        <title>Active colonisers of the gastrointestinal tract of Atlantic salmon farmed in a warm water region.</title>
        <authorList>
            <person name="Bowman J.P."/>
        </authorList>
    </citation>
    <scope>NUCLEOTIDE SEQUENCE [LARGE SCALE GENOMIC DNA]</scope>
    <source>
        <strain evidence="8 9">S3MW1</strain>
    </source>
</reference>
<evidence type="ECO:0000259" key="7">
    <source>
        <dbReference type="PROSITE" id="PS51705"/>
    </source>
</evidence>
<dbReference type="RefSeq" id="WP_327774164.1">
    <property type="nucleotide sequence ID" value="NZ_JAYXUG010000002.1"/>
</dbReference>
<evidence type="ECO:0000256" key="4">
    <source>
        <dbReference type="ARBA" id="ARBA00023134"/>
    </source>
</evidence>
<dbReference type="InterPro" id="IPR016496">
    <property type="entry name" value="GTPase_HflX"/>
</dbReference>
<protein>
    <recommendedName>
        <fullName evidence="5">GTPase HflX</fullName>
    </recommendedName>
    <alternativeName>
        <fullName evidence="5">GTP-binding protein HflX</fullName>
    </alternativeName>
</protein>
<comment type="similarity">
    <text evidence="5">Belongs to the TRAFAC class OBG-HflX-like GTPase superfamily. HflX GTPase family.</text>
</comment>
<comment type="subunit">
    <text evidence="5">Monomer. Associates with the 50S ribosomal subunit.</text>
</comment>
<accession>A0ABU6L6Q2</accession>
<evidence type="ECO:0000256" key="6">
    <source>
        <dbReference type="SAM" id="Coils"/>
    </source>
</evidence>
<dbReference type="PRINTS" id="PR00326">
    <property type="entry name" value="GTP1OBG"/>
</dbReference>
<dbReference type="Gene3D" id="3.40.50.300">
    <property type="entry name" value="P-loop containing nucleotide triphosphate hydrolases"/>
    <property type="match status" value="1"/>
</dbReference>
<dbReference type="InterPro" id="IPR027417">
    <property type="entry name" value="P-loop_NTPase"/>
</dbReference>
<dbReference type="SUPFAM" id="SSF52540">
    <property type="entry name" value="P-loop containing nucleoside triphosphate hydrolases"/>
    <property type="match status" value="1"/>
</dbReference>
<feature type="coiled-coil region" evidence="6">
    <location>
        <begin position="187"/>
        <end position="221"/>
    </location>
</feature>
<comment type="function">
    <text evidence="5">GTPase that associates with the 50S ribosomal subunit and may have a role during protein synthesis or ribosome biogenesis.</text>
</comment>
<dbReference type="PIRSF" id="PIRSF006809">
    <property type="entry name" value="GTP-binding_hflX_prd"/>
    <property type="match status" value="1"/>
</dbReference>
<dbReference type="InterPro" id="IPR032305">
    <property type="entry name" value="GTP-bd_M"/>
</dbReference>
<comment type="caution">
    <text evidence="8">The sequence shown here is derived from an EMBL/GenBank/DDBJ whole genome shotgun (WGS) entry which is preliminary data.</text>
</comment>
<dbReference type="InterPro" id="IPR042108">
    <property type="entry name" value="GTPase_HflX_N_sf"/>
</dbReference>
<keyword evidence="6" id="KW-0175">Coiled coil</keyword>
<dbReference type="PROSITE" id="PS51705">
    <property type="entry name" value="G_HFLX"/>
    <property type="match status" value="1"/>
</dbReference>